<dbReference type="Proteomes" id="UP000649179">
    <property type="component" value="Unassembled WGS sequence"/>
</dbReference>
<keyword evidence="1" id="KW-0812">Transmembrane</keyword>
<gene>
    <name evidence="2" type="ORF">GCM10011519_29930</name>
</gene>
<accession>A0A917BPK4</accession>
<feature type="transmembrane region" description="Helical" evidence="1">
    <location>
        <begin position="21"/>
        <end position="43"/>
    </location>
</feature>
<comment type="caution">
    <text evidence="2">The sequence shown here is derived from an EMBL/GenBank/DDBJ whole genome shotgun (WGS) entry which is preliminary data.</text>
</comment>
<keyword evidence="1" id="KW-1133">Transmembrane helix</keyword>
<sequence length="132" mass="13654">MAELDQLSERVEHEARRVTPFGVLWLTGWVVFIGGCVTAGGLLTQELSGEITPGLIVGAVVGSALVVPVFRVVMALLLKFLPGDANVGSVERLWLQSGLASSKGVTMKATEAIAKIAAPGTTSGVSVPAKRA</sequence>
<evidence type="ECO:0000313" key="2">
    <source>
        <dbReference type="EMBL" id="GGF54026.1"/>
    </source>
</evidence>
<feature type="transmembrane region" description="Helical" evidence="1">
    <location>
        <begin position="55"/>
        <end position="78"/>
    </location>
</feature>
<keyword evidence="3" id="KW-1185">Reference proteome</keyword>
<protein>
    <submittedName>
        <fullName evidence="2">Uncharacterized protein</fullName>
    </submittedName>
</protein>
<name>A0A917BPK4_9ACTN</name>
<keyword evidence="1" id="KW-0472">Membrane</keyword>
<dbReference type="AlphaFoldDB" id="A0A917BPK4"/>
<organism evidence="2 3">
    <name type="scientific">Marmoricola endophyticus</name>
    <dbReference type="NCBI Taxonomy" id="2040280"/>
    <lineage>
        <taxon>Bacteria</taxon>
        <taxon>Bacillati</taxon>
        <taxon>Actinomycetota</taxon>
        <taxon>Actinomycetes</taxon>
        <taxon>Propionibacteriales</taxon>
        <taxon>Nocardioidaceae</taxon>
        <taxon>Marmoricola</taxon>
    </lineage>
</organism>
<dbReference type="EMBL" id="BMKQ01000001">
    <property type="protein sequence ID" value="GGF54026.1"/>
    <property type="molecule type" value="Genomic_DNA"/>
</dbReference>
<proteinExistence type="predicted"/>
<reference evidence="2" key="1">
    <citation type="journal article" date="2014" name="Int. J. Syst. Evol. Microbiol.">
        <title>Complete genome sequence of Corynebacterium casei LMG S-19264T (=DSM 44701T), isolated from a smear-ripened cheese.</title>
        <authorList>
            <consortium name="US DOE Joint Genome Institute (JGI-PGF)"/>
            <person name="Walter F."/>
            <person name="Albersmeier A."/>
            <person name="Kalinowski J."/>
            <person name="Ruckert C."/>
        </authorList>
    </citation>
    <scope>NUCLEOTIDE SEQUENCE</scope>
    <source>
        <strain evidence="2">CGMCC 1.16067</strain>
    </source>
</reference>
<reference evidence="2" key="2">
    <citation type="submission" date="2020-09" db="EMBL/GenBank/DDBJ databases">
        <authorList>
            <person name="Sun Q."/>
            <person name="Zhou Y."/>
        </authorList>
    </citation>
    <scope>NUCLEOTIDE SEQUENCE</scope>
    <source>
        <strain evidence="2">CGMCC 1.16067</strain>
    </source>
</reference>
<evidence type="ECO:0000256" key="1">
    <source>
        <dbReference type="SAM" id="Phobius"/>
    </source>
</evidence>
<evidence type="ECO:0000313" key="3">
    <source>
        <dbReference type="Proteomes" id="UP000649179"/>
    </source>
</evidence>